<keyword evidence="6 10" id="KW-1133">Transmembrane helix</keyword>
<keyword evidence="2" id="KW-0148">Chlorophyll</keyword>
<evidence type="ECO:0000256" key="5">
    <source>
        <dbReference type="ARBA" id="ARBA00022692"/>
    </source>
</evidence>
<evidence type="ECO:0000256" key="4">
    <source>
        <dbReference type="ARBA" id="ARBA00022640"/>
    </source>
</evidence>
<protein>
    <submittedName>
        <fullName evidence="12">Photosystem II CP47 reaction center protein-like</fullName>
    </submittedName>
</protein>
<evidence type="ECO:0000256" key="6">
    <source>
        <dbReference type="ARBA" id="ARBA00022989"/>
    </source>
</evidence>
<dbReference type="Gene3D" id="3.10.680.10">
    <property type="entry name" value="Photosystem II CP47 reaction center protein"/>
    <property type="match status" value="1"/>
</dbReference>
<dbReference type="InterPro" id="IPR036001">
    <property type="entry name" value="PS_II_antenna-like_sf"/>
</dbReference>
<keyword evidence="11" id="KW-1185">Reference proteome</keyword>
<dbReference type="GeneID" id="121228944"/>
<evidence type="ECO:0000256" key="3">
    <source>
        <dbReference type="ARBA" id="ARBA00022531"/>
    </source>
</evidence>
<feature type="transmembrane region" description="Helical" evidence="10">
    <location>
        <begin position="184"/>
        <end position="203"/>
    </location>
</feature>
<keyword evidence="3" id="KW-0602">Photosynthesis</keyword>
<evidence type="ECO:0000256" key="1">
    <source>
        <dbReference type="ARBA" id="ARBA00004141"/>
    </source>
</evidence>
<dbReference type="RefSeq" id="XP_040967915.1">
    <property type="nucleotide sequence ID" value="XM_041111981.1"/>
</dbReference>
<evidence type="ECO:0000256" key="7">
    <source>
        <dbReference type="ARBA" id="ARBA00022991"/>
    </source>
</evidence>
<dbReference type="InterPro" id="IPR000932">
    <property type="entry name" value="PS_antenna-like"/>
</dbReference>
<evidence type="ECO:0000256" key="9">
    <source>
        <dbReference type="ARBA" id="ARBA00023276"/>
    </source>
</evidence>
<keyword evidence="7" id="KW-0157">Chromophore</keyword>
<evidence type="ECO:0000256" key="2">
    <source>
        <dbReference type="ARBA" id="ARBA00022494"/>
    </source>
</evidence>
<evidence type="ECO:0000313" key="11">
    <source>
        <dbReference type="Proteomes" id="UP000818029"/>
    </source>
</evidence>
<keyword evidence="4" id="KW-0934">Plastid</keyword>
<accession>A0ABM3BLI5</accession>
<dbReference type="SUPFAM" id="SSF161077">
    <property type="entry name" value="Photosystem II antenna protein-like"/>
    <property type="match status" value="1"/>
</dbReference>
<gene>
    <name evidence="12" type="primary">LOC121228944</name>
</gene>
<dbReference type="Pfam" id="PF00421">
    <property type="entry name" value="PSII"/>
    <property type="match status" value="1"/>
</dbReference>
<keyword evidence="8 10" id="KW-0472">Membrane</keyword>
<reference evidence="11" key="1">
    <citation type="journal article" date="2020" name="Nat. Genet.">
        <title>Genomic diversifications of five Gossypium allopolyploid species and their impact on cotton improvement.</title>
        <authorList>
            <person name="Chen Z.J."/>
            <person name="Sreedasyam A."/>
            <person name="Ando A."/>
            <person name="Song Q."/>
            <person name="De Santiago L.M."/>
            <person name="Hulse-Kemp A.M."/>
            <person name="Ding M."/>
            <person name="Ye W."/>
            <person name="Kirkbride R.C."/>
            <person name="Jenkins J."/>
            <person name="Plott C."/>
            <person name="Lovell J."/>
            <person name="Lin Y.M."/>
            <person name="Vaughn R."/>
            <person name="Liu B."/>
            <person name="Simpson S."/>
            <person name="Scheffler B.E."/>
            <person name="Wen L."/>
            <person name="Saski C.A."/>
            <person name="Grover C.E."/>
            <person name="Hu G."/>
            <person name="Conover J.L."/>
            <person name="Carlson J.W."/>
            <person name="Shu S."/>
            <person name="Boston L.B."/>
            <person name="Williams M."/>
            <person name="Peterson D.G."/>
            <person name="McGee K."/>
            <person name="Jones D.C."/>
            <person name="Wendel J.F."/>
            <person name="Stelly D.M."/>
            <person name="Grimwood J."/>
            <person name="Schmutz J."/>
        </authorList>
    </citation>
    <scope>NUCLEOTIDE SEQUENCE [LARGE SCALE GENOMIC DNA]</scope>
    <source>
        <strain evidence="11">cv. TM-1</strain>
    </source>
</reference>
<comment type="subcellular location">
    <subcellularLocation>
        <location evidence="1">Membrane</location>
        <topology evidence="1">Multi-pass membrane protein</topology>
    </subcellularLocation>
</comment>
<reference evidence="12" key="2">
    <citation type="submission" date="2025-08" db="UniProtKB">
        <authorList>
            <consortium name="RefSeq"/>
        </authorList>
    </citation>
    <scope>IDENTIFICATION</scope>
</reference>
<evidence type="ECO:0000313" key="12">
    <source>
        <dbReference type="RefSeq" id="XP_040967915.1"/>
    </source>
</evidence>
<keyword evidence="9" id="KW-0604">Photosystem II</keyword>
<evidence type="ECO:0000256" key="10">
    <source>
        <dbReference type="SAM" id="Phobius"/>
    </source>
</evidence>
<evidence type="ECO:0000256" key="8">
    <source>
        <dbReference type="ARBA" id="ARBA00023136"/>
    </source>
</evidence>
<dbReference type="Proteomes" id="UP000818029">
    <property type="component" value="Chromosome A05"/>
</dbReference>
<keyword evidence="5 10" id="KW-0812">Transmembrane</keyword>
<organism evidence="11 12">
    <name type="scientific">Gossypium hirsutum</name>
    <name type="common">Upland cotton</name>
    <name type="synonym">Gossypium mexicanum</name>
    <dbReference type="NCBI Taxonomy" id="3635"/>
    <lineage>
        <taxon>Eukaryota</taxon>
        <taxon>Viridiplantae</taxon>
        <taxon>Streptophyta</taxon>
        <taxon>Embryophyta</taxon>
        <taxon>Tracheophyta</taxon>
        <taxon>Spermatophyta</taxon>
        <taxon>Magnoliopsida</taxon>
        <taxon>eudicotyledons</taxon>
        <taxon>Gunneridae</taxon>
        <taxon>Pentapetalae</taxon>
        <taxon>rosids</taxon>
        <taxon>malvids</taxon>
        <taxon>Malvales</taxon>
        <taxon>Malvaceae</taxon>
        <taxon>Malvoideae</taxon>
        <taxon>Gossypium</taxon>
    </lineage>
</organism>
<sequence length="242" mass="26945">MTLEAEASSLACIAYVLTRARASDFTVSLAVTRLPLVLPGYLGGLPHGIGALDFGATSTSLSVHSGQWFYFSIFRLEHPIFRDKDGRELFVRRMPTFFETFPVVLVDGDRIVRADVPFRKAESKYSVEQVSVTVEFYGGKLNGVSYSDPASVKKYARCAQLGEIFELDRATLKSDGVFRSSPRGWFTFGHASFALLFFFVHIWHGARTLFRDVFAGTDPNLDAQVEFGAFQKLRISVSVTVT</sequence>
<proteinExistence type="predicted"/>
<name>A0ABM3BLI5_GOSHI</name>